<gene>
    <name evidence="1" type="ORF">CWS72_23225</name>
</gene>
<reference evidence="2" key="1">
    <citation type="submission" date="2017-12" db="EMBL/GenBank/DDBJ databases">
        <title>Draft genome sequence of Telmatospirillum siberiense 26-4b1T, an acidotolerant peatland alphaproteobacterium potentially involved in sulfur cycling.</title>
        <authorList>
            <person name="Hausmann B."/>
            <person name="Pjevac P."/>
            <person name="Schreck K."/>
            <person name="Herbold C.W."/>
            <person name="Daims H."/>
            <person name="Wagner M."/>
            <person name="Pester M."/>
            <person name="Loy A."/>
        </authorList>
    </citation>
    <scope>NUCLEOTIDE SEQUENCE [LARGE SCALE GENOMIC DNA]</scope>
    <source>
        <strain evidence="2">26-4b1</strain>
    </source>
</reference>
<evidence type="ECO:0000313" key="1">
    <source>
        <dbReference type="EMBL" id="PKU22149.1"/>
    </source>
</evidence>
<dbReference type="EMBL" id="PIUM01000037">
    <property type="protein sequence ID" value="PKU22149.1"/>
    <property type="molecule type" value="Genomic_DNA"/>
</dbReference>
<proteinExistence type="predicted"/>
<dbReference type="AlphaFoldDB" id="A0A2N3PP07"/>
<name>A0A2N3PP07_9PROT</name>
<dbReference type="OrthoDB" id="7306331at2"/>
<organism evidence="1 2">
    <name type="scientific">Telmatospirillum siberiense</name>
    <dbReference type="NCBI Taxonomy" id="382514"/>
    <lineage>
        <taxon>Bacteria</taxon>
        <taxon>Pseudomonadati</taxon>
        <taxon>Pseudomonadota</taxon>
        <taxon>Alphaproteobacteria</taxon>
        <taxon>Rhodospirillales</taxon>
        <taxon>Rhodospirillaceae</taxon>
        <taxon>Telmatospirillum</taxon>
    </lineage>
</organism>
<comment type="caution">
    <text evidence="1">The sequence shown here is derived from an EMBL/GenBank/DDBJ whole genome shotgun (WGS) entry which is preliminary data.</text>
</comment>
<keyword evidence="2" id="KW-1185">Reference proteome</keyword>
<accession>A0A2N3PP07</accession>
<dbReference type="RefSeq" id="WP_146002844.1">
    <property type="nucleotide sequence ID" value="NZ_PIUM01000037.1"/>
</dbReference>
<protein>
    <submittedName>
        <fullName evidence="1">Uncharacterized protein</fullName>
    </submittedName>
</protein>
<sequence length="132" mass="14323">MGQVNLTNTTGSSVTITNFTVNNSPIQSSGTVISSGDTSFGTYNEQPWKEYSDLDLQITVNGTNWQINLNTDHYFGGGDFHYPGQGSDVTFTLIGLQGSSGQSLQLLLSYSRQDADYLIASQDQSKLLNIVN</sequence>
<dbReference type="Proteomes" id="UP000233293">
    <property type="component" value="Unassembled WGS sequence"/>
</dbReference>
<evidence type="ECO:0000313" key="2">
    <source>
        <dbReference type="Proteomes" id="UP000233293"/>
    </source>
</evidence>